<reference evidence="1 2" key="1">
    <citation type="submission" date="2018-05" db="EMBL/GenBank/DDBJ databases">
        <title>Genome sequencing and assembly of the regulated plant pathogen Lachnellula willkommii and related sister species for the development of diagnostic species identification markers.</title>
        <authorList>
            <person name="Giroux E."/>
            <person name="Bilodeau G."/>
        </authorList>
    </citation>
    <scope>NUCLEOTIDE SEQUENCE [LARGE SCALE GENOMIC DNA]</scope>
    <source>
        <strain evidence="1 2">CBS 268.59</strain>
    </source>
</reference>
<keyword evidence="2" id="KW-1185">Reference proteome</keyword>
<dbReference type="Proteomes" id="UP000469558">
    <property type="component" value="Unassembled WGS sequence"/>
</dbReference>
<accession>A0A8T9C391</accession>
<comment type="caution">
    <text evidence="1">The sequence shown here is derived from an EMBL/GenBank/DDBJ whole genome shotgun (WGS) entry which is preliminary data.</text>
</comment>
<evidence type="ECO:0000313" key="2">
    <source>
        <dbReference type="Proteomes" id="UP000469558"/>
    </source>
</evidence>
<sequence>MVHVGAAEKLVVKREECGLLAAHPDASNGARRMSVQDVRKENVADVGIKPDEEGLVTLVGRLQALFWLSSLQHPFHSFERYISRALVCPGLLNWEIQTSF</sequence>
<organism evidence="1 2">
    <name type="scientific">Lachnellula suecica</name>
    <dbReference type="NCBI Taxonomy" id="602035"/>
    <lineage>
        <taxon>Eukaryota</taxon>
        <taxon>Fungi</taxon>
        <taxon>Dikarya</taxon>
        <taxon>Ascomycota</taxon>
        <taxon>Pezizomycotina</taxon>
        <taxon>Leotiomycetes</taxon>
        <taxon>Helotiales</taxon>
        <taxon>Lachnaceae</taxon>
        <taxon>Lachnellula</taxon>
    </lineage>
</organism>
<gene>
    <name evidence="1" type="ORF">LSUE1_G001707</name>
</gene>
<protein>
    <submittedName>
        <fullName evidence="1">Uncharacterized protein</fullName>
    </submittedName>
</protein>
<dbReference type="OrthoDB" id="40579at2759"/>
<name>A0A8T9C391_9HELO</name>
<proteinExistence type="predicted"/>
<dbReference type="EMBL" id="QGMK01000759">
    <property type="protein sequence ID" value="TVY78464.1"/>
    <property type="molecule type" value="Genomic_DNA"/>
</dbReference>
<dbReference type="AlphaFoldDB" id="A0A8T9C391"/>
<evidence type="ECO:0000313" key="1">
    <source>
        <dbReference type="EMBL" id="TVY78464.1"/>
    </source>
</evidence>